<sequence>MKTLFLMVTLLALTACSKEGGTAADDTAKPSASGAAAAPAAKAAAPQKGLEPGMIAIGYLTPTGEEGQCVVLAAPEAEKDKLDGGKIAEVAKALKADVVTSCPTDNVVGTCKAMGMLVNYSSPKYDKETAQKDCASSGVGKWLD</sequence>
<accession>A0A0K1EJ65</accession>
<name>A0A0K1EJ65_CHOCO</name>
<evidence type="ECO:0000313" key="3">
    <source>
        <dbReference type="Proteomes" id="UP000067626"/>
    </source>
</evidence>
<dbReference type="OrthoDB" id="9844476at2"/>
<gene>
    <name evidence="2" type="ORF">CMC5_047740</name>
</gene>
<evidence type="ECO:0000256" key="1">
    <source>
        <dbReference type="SAM" id="SignalP"/>
    </source>
</evidence>
<organism evidence="2 3">
    <name type="scientific">Chondromyces crocatus</name>
    <dbReference type="NCBI Taxonomy" id="52"/>
    <lineage>
        <taxon>Bacteria</taxon>
        <taxon>Pseudomonadati</taxon>
        <taxon>Myxococcota</taxon>
        <taxon>Polyangia</taxon>
        <taxon>Polyangiales</taxon>
        <taxon>Polyangiaceae</taxon>
        <taxon>Chondromyces</taxon>
    </lineage>
</organism>
<feature type="chain" id="PRO_5005459538" description="Secreted protein" evidence="1">
    <location>
        <begin position="18"/>
        <end position="144"/>
    </location>
</feature>
<dbReference type="PROSITE" id="PS51257">
    <property type="entry name" value="PROKAR_LIPOPROTEIN"/>
    <property type="match status" value="1"/>
</dbReference>
<dbReference type="KEGG" id="ccro:CMC5_047740"/>
<evidence type="ECO:0008006" key="4">
    <source>
        <dbReference type="Google" id="ProtNLM"/>
    </source>
</evidence>
<proteinExistence type="predicted"/>
<dbReference type="EMBL" id="CP012159">
    <property type="protein sequence ID" value="AKT40618.1"/>
    <property type="molecule type" value="Genomic_DNA"/>
</dbReference>
<evidence type="ECO:0000313" key="2">
    <source>
        <dbReference type="EMBL" id="AKT40618.1"/>
    </source>
</evidence>
<keyword evidence="1" id="KW-0732">Signal</keyword>
<keyword evidence="3" id="KW-1185">Reference proteome</keyword>
<feature type="signal peptide" evidence="1">
    <location>
        <begin position="1"/>
        <end position="17"/>
    </location>
</feature>
<dbReference type="AlphaFoldDB" id="A0A0K1EJ65"/>
<dbReference type="Proteomes" id="UP000067626">
    <property type="component" value="Chromosome"/>
</dbReference>
<protein>
    <recommendedName>
        <fullName evidence="4">Secreted protein</fullName>
    </recommendedName>
</protein>
<reference evidence="2 3" key="1">
    <citation type="submission" date="2015-07" db="EMBL/GenBank/DDBJ databases">
        <title>Genome analysis of myxobacterium Chondromyces crocatus Cm c5 reveals a high potential for natural compound synthesis and the genetic basis for the loss of fruiting body formation.</title>
        <authorList>
            <person name="Zaburannyi N."/>
            <person name="Bunk B."/>
            <person name="Maier J."/>
            <person name="Overmann J."/>
            <person name="Mueller R."/>
        </authorList>
    </citation>
    <scope>NUCLEOTIDE SEQUENCE [LARGE SCALE GENOMIC DNA]</scope>
    <source>
        <strain evidence="2 3">Cm c5</strain>
    </source>
</reference>
<dbReference type="RefSeq" id="WP_156338821.1">
    <property type="nucleotide sequence ID" value="NZ_CP012159.1"/>
</dbReference>